<dbReference type="InterPro" id="IPR001901">
    <property type="entry name" value="Translocase_SecE/Sec61-g"/>
</dbReference>
<evidence type="ECO:0000256" key="8">
    <source>
        <dbReference type="ARBA" id="ARBA00023136"/>
    </source>
</evidence>
<dbReference type="GO" id="GO:0065002">
    <property type="term" value="P:intracellular protein transmembrane transport"/>
    <property type="evidence" value="ECO:0007669"/>
    <property type="project" value="UniProtKB-UniRule"/>
</dbReference>
<organism evidence="10 11">
    <name type="scientific">Listeria grayi DSM 20601</name>
    <dbReference type="NCBI Taxonomy" id="525367"/>
    <lineage>
        <taxon>Bacteria</taxon>
        <taxon>Bacillati</taxon>
        <taxon>Bacillota</taxon>
        <taxon>Bacilli</taxon>
        <taxon>Bacillales</taxon>
        <taxon>Listeriaceae</taxon>
        <taxon>Listeria</taxon>
    </lineage>
</organism>
<feature type="transmembrane region" description="Helical" evidence="9">
    <location>
        <begin position="31"/>
        <end position="52"/>
    </location>
</feature>
<dbReference type="STRING" id="525367.HMPREF0556_10493"/>
<dbReference type="eggNOG" id="COG0690">
    <property type="taxonomic scope" value="Bacteria"/>
</dbReference>
<dbReference type="GO" id="GO:0005886">
    <property type="term" value="C:plasma membrane"/>
    <property type="evidence" value="ECO:0007669"/>
    <property type="project" value="UniProtKB-SubCell"/>
</dbReference>
<comment type="subcellular location">
    <subcellularLocation>
        <location evidence="9">Cell membrane</location>
        <topology evidence="9">Single-pass membrane protein</topology>
    </subcellularLocation>
    <subcellularLocation>
        <location evidence="1">Membrane</location>
    </subcellularLocation>
</comment>
<keyword evidence="7 9" id="KW-0811">Translocation</keyword>
<keyword evidence="2 9" id="KW-0813">Transport</keyword>
<dbReference type="PANTHER" id="PTHR33910">
    <property type="entry name" value="PROTEIN TRANSLOCASE SUBUNIT SECE"/>
    <property type="match status" value="1"/>
</dbReference>
<keyword evidence="6 9" id="KW-1133">Transmembrane helix</keyword>
<dbReference type="GO" id="GO:0009306">
    <property type="term" value="P:protein secretion"/>
    <property type="evidence" value="ECO:0007669"/>
    <property type="project" value="UniProtKB-UniRule"/>
</dbReference>
<keyword evidence="5 9" id="KW-0653">Protein transport</keyword>
<evidence type="ECO:0000256" key="6">
    <source>
        <dbReference type="ARBA" id="ARBA00022989"/>
    </source>
</evidence>
<dbReference type="InterPro" id="IPR038379">
    <property type="entry name" value="SecE_sf"/>
</dbReference>
<keyword evidence="4 9" id="KW-0812">Transmembrane</keyword>
<evidence type="ECO:0000313" key="10">
    <source>
        <dbReference type="EMBL" id="EFI83940.1"/>
    </source>
</evidence>
<dbReference type="InterPro" id="IPR005807">
    <property type="entry name" value="SecE_bac"/>
</dbReference>
<comment type="caution">
    <text evidence="10">The sequence shown here is derived from an EMBL/GenBank/DDBJ whole genome shotgun (WGS) entry which is preliminary data.</text>
</comment>
<keyword evidence="3 9" id="KW-1003">Cell membrane</keyword>
<dbReference type="GO" id="GO:0043952">
    <property type="term" value="P:protein transport by the Sec complex"/>
    <property type="evidence" value="ECO:0007669"/>
    <property type="project" value="UniProtKB-UniRule"/>
</dbReference>
<evidence type="ECO:0000256" key="2">
    <source>
        <dbReference type="ARBA" id="ARBA00022448"/>
    </source>
</evidence>
<dbReference type="Proteomes" id="UP000010119">
    <property type="component" value="Unassembled WGS sequence"/>
</dbReference>
<dbReference type="AlphaFoldDB" id="D7UVT2"/>
<evidence type="ECO:0000256" key="4">
    <source>
        <dbReference type="ARBA" id="ARBA00022692"/>
    </source>
</evidence>
<proteinExistence type="inferred from homology"/>
<name>D7UVT2_LISGR</name>
<dbReference type="EMBL" id="ACCR02000003">
    <property type="protein sequence ID" value="EFI83940.1"/>
    <property type="molecule type" value="Genomic_DNA"/>
</dbReference>
<keyword evidence="11" id="KW-1185">Reference proteome</keyword>
<evidence type="ECO:0000256" key="3">
    <source>
        <dbReference type="ARBA" id="ARBA00022475"/>
    </source>
</evidence>
<accession>D7UVT2</accession>
<dbReference type="GO" id="GO:0006605">
    <property type="term" value="P:protein targeting"/>
    <property type="evidence" value="ECO:0007669"/>
    <property type="project" value="UniProtKB-UniRule"/>
</dbReference>
<dbReference type="NCBIfam" id="TIGR00964">
    <property type="entry name" value="secE_bact"/>
    <property type="match status" value="1"/>
</dbReference>
<dbReference type="HOGENOM" id="CLU_113663_8_2_9"/>
<sequence>MEVIHMSALSNFFHNVISEMRKVSWPTRKELVTYTVTVIITVILFAVFFMVIDFGIEQLIKLVI</sequence>
<gene>
    <name evidence="9 10" type="primary">secE</name>
    <name evidence="10" type="ORF">HMPREF0556_10493</name>
</gene>
<dbReference type="Gene3D" id="1.20.5.1030">
    <property type="entry name" value="Preprotein translocase secy subunit"/>
    <property type="match status" value="1"/>
</dbReference>
<evidence type="ECO:0000256" key="5">
    <source>
        <dbReference type="ARBA" id="ARBA00022927"/>
    </source>
</evidence>
<comment type="function">
    <text evidence="9">Essential subunit of the Sec protein translocation channel SecYEG. Clamps together the 2 halves of SecY. May contact the channel plug during translocation.</text>
</comment>
<comment type="subunit">
    <text evidence="9">Component of the Sec protein translocase complex. Heterotrimer consisting of SecY, SecE and SecG subunits. The heterotrimers can form oligomers, although 1 heterotrimer is thought to be able to translocate proteins. Interacts with the ribosome. Interacts with SecDF, and other proteins may be involved. Interacts with SecA.</text>
</comment>
<evidence type="ECO:0000256" key="1">
    <source>
        <dbReference type="ARBA" id="ARBA00004370"/>
    </source>
</evidence>
<dbReference type="HAMAP" id="MF_00422">
    <property type="entry name" value="SecE"/>
    <property type="match status" value="1"/>
</dbReference>
<evidence type="ECO:0000256" key="9">
    <source>
        <dbReference type="HAMAP-Rule" id="MF_00422"/>
    </source>
</evidence>
<dbReference type="GO" id="GO:0008320">
    <property type="term" value="F:protein transmembrane transporter activity"/>
    <property type="evidence" value="ECO:0007669"/>
    <property type="project" value="UniProtKB-UniRule"/>
</dbReference>
<protein>
    <recommendedName>
        <fullName evidence="9">Protein translocase subunit SecE</fullName>
    </recommendedName>
</protein>
<evidence type="ECO:0000256" key="7">
    <source>
        <dbReference type="ARBA" id="ARBA00023010"/>
    </source>
</evidence>
<evidence type="ECO:0000313" key="11">
    <source>
        <dbReference type="Proteomes" id="UP000010119"/>
    </source>
</evidence>
<dbReference type="Pfam" id="PF00584">
    <property type="entry name" value="SecE"/>
    <property type="match status" value="1"/>
</dbReference>
<comment type="similarity">
    <text evidence="9">Belongs to the SecE/SEC61-gamma family.</text>
</comment>
<dbReference type="PROSITE" id="PS01067">
    <property type="entry name" value="SECE_SEC61G"/>
    <property type="match status" value="1"/>
</dbReference>
<dbReference type="PANTHER" id="PTHR33910:SF1">
    <property type="entry name" value="PROTEIN TRANSLOCASE SUBUNIT SECE"/>
    <property type="match status" value="1"/>
</dbReference>
<reference evidence="10" key="1">
    <citation type="submission" date="2010-06" db="EMBL/GenBank/DDBJ databases">
        <authorList>
            <person name="Muzny D."/>
            <person name="Qin X."/>
            <person name="Buhay C."/>
            <person name="Dugan-Rocha S."/>
            <person name="Ding Y."/>
            <person name="Chen G."/>
            <person name="Hawes A."/>
            <person name="Holder M."/>
            <person name="Jhangiani S."/>
            <person name="Johnson A."/>
            <person name="Khan Z."/>
            <person name="Li Z."/>
            <person name="Liu W."/>
            <person name="Liu X."/>
            <person name="Perez L."/>
            <person name="Shen H."/>
            <person name="Wang Q."/>
            <person name="Watt J."/>
            <person name="Xi L."/>
            <person name="Xin Y."/>
            <person name="Zhou J."/>
            <person name="Deng J."/>
            <person name="Jiang H."/>
            <person name="Liu Y."/>
            <person name="Qu J."/>
            <person name="Song X.-Z."/>
            <person name="Zhang L."/>
            <person name="Villasana D."/>
            <person name="Johnson A."/>
            <person name="Liu J."/>
            <person name="Liyanage D."/>
            <person name="Lorensuhewa L."/>
            <person name="Robinson T."/>
            <person name="Song A."/>
            <person name="Song B.-B."/>
            <person name="Dinh H."/>
            <person name="Thornton R."/>
            <person name="Coyle M."/>
            <person name="Francisco L."/>
            <person name="Jackson L."/>
            <person name="Javaid M."/>
            <person name="Korchina V."/>
            <person name="Kovar C."/>
            <person name="Mata R."/>
            <person name="Mathew T."/>
            <person name="Ngo R."/>
            <person name="Nguyen L."/>
            <person name="Nguyen N."/>
            <person name="Okwuonu G."/>
            <person name="Ongeri F."/>
            <person name="Pham C."/>
            <person name="Simmons D."/>
            <person name="Wilczek-Boney K."/>
            <person name="Hale W."/>
            <person name="Jakkamsetti A."/>
            <person name="Pham P."/>
            <person name="Ruth R."/>
            <person name="San Lucas F."/>
            <person name="Warren J."/>
            <person name="Zhang J."/>
            <person name="Zhao Z."/>
            <person name="Zhou C."/>
            <person name="Zhu D."/>
            <person name="Lee S."/>
            <person name="Bess C."/>
            <person name="Blankenburg K."/>
            <person name="Forbes L."/>
            <person name="Fu Q."/>
            <person name="Gubbala S."/>
            <person name="Hirani K."/>
            <person name="Jayaseelan J.C."/>
            <person name="Lara F."/>
            <person name="Munidasa M."/>
            <person name="Palculict T."/>
            <person name="Patil S."/>
            <person name="Pu L.-L."/>
            <person name="Saada N."/>
            <person name="Tang L."/>
            <person name="Weissenberger G."/>
            <person name="Zhu Y."/>
            <person name="Hemphill L."/>
            <person name="Shang Y."/>
            <person name="Youmans B."/>
            <person name="Ayvaz T."/>
            <person name="Ross M."/>
            <person name="Santibanez J."/>
            <person name="Aqrawi P."/>
            <person name="Gross S."/>
            <person name="Joshi V."/>
            <person name="Fowler G."/>
            <person name="Nazareth L."/>
            <person name="Reid J."/>
            <person name="Worley K."/>
            <person name="Petrosino J."/>
            <person name="Highlander S."/>
            <person name="Gibbs R."/>
        </authorList>
    </citation>
    <scope>NUCLEOTIDE SEQUENCE [LARGE SCALE GENOMIC DNA]</scope>
    <source>
        <strain evidence="10">DSM 20601</strain>
    </source>
</reference>
<keyword evidence="8 9" id="KW-0472">Membrane</keyword>